<protein>
    <submittedName>
        <fullName evidence="3">DUF559 domain-containing protein</fullName>
    </submittedName>
</protein>
<feature type="compositionally biased region" description="Low complexity" evidence="1">
    <location>
        <begin position="162"/>
        <end position="171"/>
    </location>
</feature>
<gene>
    <name evidence="3" type="ORF">IC614_07610</name>
</gene>
<name>A0A7T2GI04_9SPHN</name>
<dbReference type="Gene3D" id="3.40.960.10">
    <property type="entry name" value="VSR Endonuclease"/>
    <property type="match status" value="1"/>
</dbReference>
<dbReference type="EMBL" id="CP065592">
    <property type="protein sequence ID" value="QPQ54230.1"/>
    <property type="molecule type" value="Genomic_DNA"/>
</dbReference>
<evidence type="ECO:0000256" key="1">
    <source>
        <dbReference type="SAM" id="MobiDB-lite"/>
    </source>
</evidence>
<dbReference type="PANTHER" id="PTHR38590">
    <property type="entry name" value="BLL0828 PROTEIN"/>
    <property type="match status" value="1"/>
</dbReference>
<dbReference type="PANTHER" id="PTHR38590:SF1">
    <property type="entry name" value="BLL0828 PROTEIN"/>
    <property type="match status" value="1"/>
</dbReference>
<dbReference type="InterPro" id="IPR011335">
    <property type="entry name" value="Restrct_endonuc-II-like"/>
</dbReference>
<dbReference type="KEGG" id="sflv:IC614_07610"/>
<sequence length="188" mass="20307">MMALRLSPHLPTETVARARGLRRDATDAERALWSGLRHAFSHVRFRRQVPVGPYFADFASHGAKLIVEVDGGQHAEAAGYDTARTAFLMAEGYSVLRFWNNEVLVNLPGVLETIANHLPSPPVGEGGPQGRMRGARQSRARTSGPHPHPVPPHKGEGGNITSSSPYSPSPSRAVRGPLPLPQGEGFKE</sequence>
<accession>A0A7T2GI04</accession>
<proteinExistence type="predicted"/>
<feature type="region of interest" description="Disordered" evidence="1">
    <location>
        <begin position="118"/>
        <end position="188"/>
    </location>
</feature>
<organism evidence="3 4">
    <name type="scientific">Allosphingosinicella flava</name>
    <dbReference type="NCBI Taxonomy" id="2771430"/>
    <lineage>
        <taxon>Bacteria</taxon>
        <taxon>Pseudomonadati</taxon>
        <taxon>Pseudomonadota</taxon>
        <taxon>Alphaproteobacteria</taxon>
        <taxon>Sphingomonadales</taxon>
        <taxon>Sphingomonadaceae</taxon>
        <taxon>Allosphingosinicella</taxon>
    </lineage>
</organism>
<feature type="domain" description="DUF559" evidence="2">
    <location>
        <begin position="15"/>
        <end position="118"/>
    </location>
</feature>
<evidence type="ECO:0000313" key="4">
    <source>
        <dbReference type="Proteomes" id="UP000594873"/>
    </source>
</evidence>
<dbReference type="SUPFAM" id="SSF52980">
    <property type="entry name" value="Restriction endonuclease-like"/>
    <property type="match status" value="1"/>
</dbReference>
<dbReference type="Proteomes" id="UP000594873">
    <property type="component" value="Chromosome"/>
</dbReference>
<dbReference type="AlphaFoldDB" id="A0A7T2GI04"/>
<evidence type="ECO:0000313" key="3">
    <source>
        <dbReference type="EMBL" id="QPQ54230.1"/>
    </source>
</evidence>
<dbReference type="InterPro" id="IPR007569">
    <property type="entry name" value="DUF559"/>
</dbReference>
<dbReference type="CDD" id="cd01038">
    <property type="entry name" value="Endonuclease_DUF559"/>
    <property type="match status" value="1"/>
</dbReference>
<reference evidence="3 4" key="1">
    <citation type="submission" date="2020-11" db="EMBL/GenBank/DDBJ databases">
        <title>Genome seq and assembly of Sphingosinicella sp.</title>
        <authorList>
            <person name="Chhetri G."/>
        </authorList>
    </citation>
    <scope>NUCLEOTIDE SEQUENCE [LARGE SCALE GENOMIC DNA]</scope>
    <source>
        <strain evidence="3 4">UDD2</strain>
    </source>
</reference>
<keyword evidence="4" id="KW-1185">Reference proteome</keyword>
<dbReference type="Pfam" id="PF04480">
    <property type="entry name" value="DUF559"/>
    <property type="match status" value="1"/>
</dbReference>
<evidence type="ECO:0000259" key="2">
    <source>
        <dbReference type="Pfam" id="PF04480"/>
    </source>
</evidence>
<dbReference type="InterPro" id="IPR047216">
    <property type="entry name" value="Endonuclease_DUF559_bact"/>
</dbReference>